<dbReference type="SUPFAM" id="SSF50249">
    <property type="entry name" value="Nucleic acid-binding proteins"/>
    <property type="match status" value="1"/>
</dbReference>
<dbReference type="Gene3D" id="2.40.50.140">
    <property type="entry name" value="Nucleic acid-binding proteins"/>
    <property type="match status" value="1"/>
</dbReference>
<sequence length="280" mass="30112">MSLEIPSFTVPGQPICPSLKSTNDPKLIHKFEPGNGAILQEVEVNNKKSSIISATLVGKVKVEEIPDKKEEAEEDKEDSKDIDLQVKRFKVSVIPTSSNDYDDYGKTSTETDSNFATNLPKEGDIVITRVTKLNLKQAFVEILAVEGAGNVLTDSGIGSNGHGVIAAGGGSGASTFSIHQASSDLGETFKGIIRSQDVRSTERDRVKIIESFKPGDIVRAQILSLGDGTNYYLTTARNDLGVVFAKAQNGAGGLMYAIDWQTMVCAKTGELEPRKCAKPF</sequence>
<dbReference type="GO" id="GO:0071038">
    <property type="term" value="P:TRAMP-dependent tRNA surveillance pathway"/>
    <property type="evidence" value="ECO:0007669"/>
    <property type="project" value="EnsemblFungi"/>
</dbReference>
<dbReference type="GO" id="GO:0006397">
    <property type="term" value="P:mRNA processing"/>
    <property type="evidence" value="ECO:0007669"/>
    <property type="project" value="EnsemblFungi"/>
</dbReference>
<dbReference type="EMBL" id="KV454214">
    <property type="protein sequence ID" value="ODQ57335.1"/>
    <property type="molecule type" value="Genomic_DNA"/>
</dbReference>
<dbReference type="FunFam" id="2.40.50.140:FF:000312">
    <property type="entry name" value="Exosome complex component CSL4"/>
    <property type="match status" value="1"/>
</dbReference>
<dbReference type="GO" id="GO:0003723">
    <property type="term" value="F:RNA binding"/>
    <property type="evidence" value="ECO:0007669"/>
    <property type="project" value="InterPro"/>
</dbReference>
<keyword evidence="3" id="KW-0271">Exosome</keyword>
<dbReference type="GO" id="GO:0005730">
    <property type="term" value="C:nucleolus"/>
    <property type="evidence" value="ECO:0007669"/>
    <property type="project" value="UniProtKB-SubCell"/>
</dbReference>
<dbReference type="PANTHER" id="PTHR12686:SF8">
    <property type="entry name" value="EXOSOME COMPLEX COMPONENT CSL4"/>
    <property type="match status" value="1"/>
</dbReference>
<dbReference type="STRING" id="683960.A0A1E3NW42"/>
<protein>
    <submittedName>
        <fullName evidence="6">Uncharacterized protein</fullName>
    </submittedName>
</protein>
<dbReference type="Proteomes" id="UP000094112">
    <property type="component" value="Unassembled WGS sequence"/>
</dbReference>
<dbReference type="InterPro" id="IPR019495">
    <property type="entry name" value="EXOSC1_C"/>
</dbReference>
<dbReference type="GO" id="GO:0071035">
    <property type="term" value="P:nuclear polyadenylation-dependent rRNA catabolic process"/>
    <property type="evidence" value="ECO:0007669"/>
    <property type="project" value="EnsemblFungi"/>
</dbReference>
<evidence type="ECO:0000256" key="3">
    <source>
        <dbReference type="ARBA" id="ARBA00022835"/>
    </source>
</evidence>
<proteinExistence type="predicted"/>
<dbReference type="OrthoDB" id="440760at2759"/>
<evidence type="ECO:0000259" key="5">
    <source>
        <dbReference type="Pfam" id="PF21551"/>
    </source>
</evidence>
<dbReference type="GO" id="GO:0070481">
    <property type="term" value="P:nuclear-transcribed mRNA catabolic process, non-stop decay"/>
    <property type="evidence" value="ECO:0007669"/>
    <property type="project" value="EnsemblFungi"/>
</dbReference>
<comment type="subcellular location">
    <subcellularLocation>
        <location evidence="1">Nucleus</location>
        <location evidence="1">Nucleolus</location>
    </subcellularLocation>
</comment>
<evidence type="ECO:0000313" key="6">
    <source>
        <dbReference type="EMBL" id="ODQ57335.1"/>
    </source>
</evidence>
<dbReference type="GO" id="GO:0000176">
    <property type="term" value="C:nuclear exosome (RNase complex)"/>
    <property type="evidence" value="ECO:0007669"/>
    <property type="project" value="EnsemblFungi"/>
</dbReference>
<feature type="domain" description="Exosome complex component CSL4 N-terminal" evidence="5">
    <location>
        <begin position="11"/>
        <end position="64"/>
    </location>
</feature>
<dbReference type="GeneID" id="30203869"/>
<organism evidence="6 7">
    <name type="scientific">Wickerhamomyces anomalus (strain ATCC 58044 / CBS 1984 / NCYC 433 / NRRL Y-366-8)</name>
    <name type="common">Yeast</name>
    <name type="synonym">Hansenula anomala</name>
    <dbReference type="NCBI Taxonomy" id="683960"/>
    <lineage>
        <taxon>Eukaryota</taxon>
        <taxon>Fungi</taxon>
        <taxon>Dikarya</taxon>
        <taxon>Ascomycota</taxon>
        <taxon>Saccharomycotina</taxon>
        <taxon>Saccharomycetes</taxon>
        <taxon>Phaffomycetales</taxon>
        <taxon>Wickerhamomycetaceae</taxon>
        <taxon>Wickerhamomyces</taxon>
    </lineage>
</organism>
<dbReference type="InterPro" id="IPR039771">
    <property type="entry name" value="Csl4"/>
</dbReference>
<dbReference type="Gene3D" id="2.40.50.880">
    <property type="match status" value="1"/>
</dbReference>
<keyword evidence="2" id="KW-0963">Cytoplasm</keyword>
<dbReference type="InterPro" id="IPR048626">
    <property type="entry name" value="CSL4_N"/>
</dbReference>
<gene>
    <name evidence="6" type="ORF">WICANDRAFT_98045</name>
</gene>
<dbReference type="GO" id="GO:0000467">
    <property type="term" value="P:exonucleolytic trimming to generate mature 3'-end of 5.8S rRNA from tricistronic rRNA transcript (SSU-rRNA, 5.8S rRNA, LSU-rRNA)"/>
    <property type="evidence" value="ECO:0007669"/>
    <property type="project" value="EnsemblFungi"/>
</dbReference>
<evidence type="ECO:0000313" key="7">
    <source>
        <dbReference type="Proteomes" id="UP000094112"/>
    </source>
</evidence>
<reference evidence="6 7" key="1">
    <citation type="journal article" date="2016" name="Proc. Natl. Acad. Sci. U.S.A.">
        <title>Comparative genomics of biotechnologically important yeasts.</title>
        <authorList>
            <person name="Riley R."/>
            <person name="Haridas S."/>
            <person name="Wolfe K.H."/>
            <person name="Lopes M.R."/>
            <person name="Hittinger C.T."/>
            <person name="Goeker M."/>
            <person name="Salamov A.A."/>
            <person name="Wisecaver J.H."/>
            <person name="Long T.M."/>
            <person name="Calvey C.H."/>
            <person name="Aerts A.L."/>
            <person name="Barry K.W."/>
            <person name="Choi C."/>
            <person name="Clum A."/>
            <person name="Coughlan A.Y."/>
            <person name="Deshpande S."/>
            <person name="Douglass A.P."/>
            <person name="Hanson S.J."/>
            <person name="Klenk H.-P."/>
            <person name="LaButti K.M."/>
            <person name="Lapidus A."/>
            <person name="Lindquist E.A."/>
            <person name="Lipzen A.M."/>
            <person name="Meier-Kolthoff J.P."/>
            <person name="Ohm R.A."/>
            <person name="Otillar R.P."/>
            <person name="Pangilinan J.L."/>
            <person name="Peng Y."/>
            <person name="Rokas A."/>
            <person name="Rosa C.A."/>
            <person name="Scheuner C."/>
            <person name="Sibirny A.A."/>
            <person name="Slot J.C."/>
            <person name="Stielow J.B."/>
            <person name="Sun H."/>
            <person name="Kurtzman C.P."/>
            <person name="Blackwell M."/>
            <person name="Grigoriev I.V."/>
            <person name="Jeffries T.W."/>
        </authorList>
    </citation>
    <scope>NUCLEOTIDE SEQUENCE [LARGE SCALE GENOMIC DNA]</scope>
    <source>
        <strain evidence="7">ATCC 58044 / CBS 1984 / NCYC 433 / NRRL Y-366-8</strain>
    </source>
</reference>
<accession>A0A1E3NW42</accession>
<dbReference type="Pfam" id="PF21551">
    <property type="entry name" value="CSL4_N"/>
    <property type="match status" value="1"/>
</dbReference>
<dbReference type="GO" id="GO:0000177">
    <property type="term" value="C:cytoplasmic exosome (RNase complex)"/>
    <property type="evidence" value="ECO:0007669"/>
    <property type="project" value="EnsemblFungi"/>
</dbReference>
<name>A0A1E3NW42_WICAA</name>
<dbReference type="AlphaFoldDB" id="A0A1E3NW42"/>
<dbReference type="RefSeq" id="XP_019036542.1">
    <property type="nucleotide sequence ID" value="XM_019186623.1"/>
</dbReference>
<evidence type="ECO:0000256" key="2">
    <source>
        <dbReference type="ARBA" id="ARBA00022490"/>
    </source>
</evidence>
<evidence type="ECO:0000259" key="4">
    <source>
        <dbReference type="Pfam" id="PF10447"/>
    </source>
</evidence>
<dbReference type="PANTHER" id="PTHR12686">
    <property type="entry name" value="3'-5' EXORIBONUCLEASE CSL4-RELATED"/>
    <property type="match status" value="1"/>
</dbReference>
<evidence type="ECO:0000256" key="1">
    <source>
        <dbReference type="ARBA" id="ARBA00004604"/>
    </source>
</evidence>
<dbReference type="Pfam" id="PF10447">
    <property type="entry name" value="EXOSC1"/>
    <property type="match status" value="1"/>
</dbReference>
<feature type="domain" description="Exosome complex component CSL4 C-terminal" evidence="4">
    <location>
        <begin position="119"/>
        <end position="225"/>
    </location>
</feature>
<keyword evidence="7" id="KW-1185">Reference proteome</keyword>
<dbReference type="InterPro" id="IPR012340">
    <property type="entry name" value="NA-bd_OB-fold"/>
</dbReference>